<dbReference type="InterPro" id="IPR015815">
    <property type="entry name" value="HIBADH-related"/>
</dbReference>
<dbReference type="Pfam" id="PF14833">
    <property type="entry name" value="NAD_binding_11"/>
    <property type="match status" value="1"/>
</dbReference>
<evidence type="ECO:0000256" key="3">
    <source>
        <dbReference type="PIRSR" id="PIRSR000103-1"/>
    </source>
</evidence>
<name>A0A1N6K6L4_9BURK</name>
<proteinExistence type="predicted"/>
<dbReference type="PANTHER" id="PTHR43580:SF2">
    <property type="entry name" value="CYTOKINE-LIKE NUCLEAR FACTOR N-PAC"/>
    <property type="match status" value="1"/>
</dbReference>
<dbReference type="InterPro" id="IPR008927">
    <property type="entry name" value="6-PGluconate_DH-like_C_sf"/>
</dbReference>
<dbReference type="RefSeq" id="WP_074268066.1">
    <property type="nucleotide sequence ID" value="NZ_FSRM01000002.1"/>
</dbReference>
<keyword evidence="2" id="KW-0520">NAD</keyword>
<dbReference type="Gene3D" id="1.10.1040.10">
    <property type="entry name" value="N-(1-d-carboxylethyl)-l-norvaline Dehydrogenase, domain 2"/>
    <property type="match status" value="1"/>
</dbReference>
<feature type="active site" evidence="3">
    <location>
        <position position="171"/>
    </location>
</feature>
<dbReference type="EMBL" id="FSRM01000002">
    <property type="protein sequence ID" value="SIO52191.1"/>
    <property type="molecule type" value="Genomic_DNA"/>
</dbReference>
<evidence type="ECO:0000256" key="2">
    <source>
        <dbReference type="ARBA" id="ARBA00023027"/>
    </source>
</evidence>
<gene>
    <name evidence="6" type="ORF">SAMN05444168_6198</name>
</gene>
<dbReference type="Pfam" id="PF03446">
    <property type="entry name" value="NAD_binding_2"/>
    <property type="match status" value="1"/>
</dbReference>
<feature type="domain" description="6-phosphogluconate dehydrogenase NADP-binding" evidence="4">
    <location>
        <begin position="2"/>
        <end position="161"/>
    </location>
</feature>
<dbReference type="GO" id="GO:0051287">
    <property type="term" value="F:NAD binding"/>
    <property type="evidence" value="ECO:0007669"/>
    <property type="project" value="InterPro"/>
</dbReference>
<dbReference type="InterPro" id="IPR036291">
    <property type="entry name" value="NAD(P)-bd_dom_sf"/>
</dbReference>
<evidence type="ECO:0000259" key="4">
    <source>
        <dbReference type="Pfam" id="PF03446"/>
    </source>
</evidence>
<organism evidence="6 7">
    <name type="scientific">Paraburkholderia phenazinium</name>
    <dbReference type="NCBI Taxonomy" id="60549"/>
    <lineage>
        <taxon>Bacteria</taxon>
        <taxon>Pseudomonadati</taxon>
        <taxon>Pseudomonadota</taxon>
        <taxon>Betaproteobacteria</taxon>
        <taxon>Burkholderiales</taxon>
        <taxon>Burkholderiaceae</taxon>
        <taxon>Paraburkholderia</taxon>
    </lineage>
</organism>
<dbReference type="InterPro" id="IPR029154">
    <property type="entry name" value="HIBADH-like_NADP-bd"/>
</dbReference>
<accession>A0A1N6K6L4</accession>
<reference evidence="6 7" key="1">
    <citation type="submission" date="2016-11" db="EMBL/GenBank/DDBJ databases">
        <authorList>
            <person name="Jaros S."/>
            <person name="Januszkiewicz K."/>
            <person name="Wedrychowicz H."/>
        </authorList>
    </citation>
    <scope>NUCLEOTIDE SEQUENCE [LARGE SCALE GENOMIC DNA]</scope>
    <source>
        <strain evidence="6 7">GAS86</strain>
    </source>
</reference>
<dbReference type="InterPro" id="IPR013328">
    <property type="entry name" value="6PGD_dom2"/>
</dbReference>
<dbReference type="OrthoDB" id="9777604at2"/>
<keyword evidence="1" id="KW-0560">Oxidoreductase</keyword>
<protein>
    <submittedName>
        <fullName evidence="6">3-hydroxyisobutyrate dehydrogenase</fullName>
    </submittedName>
</protein>
<evidence type="ECO:0000313" key="6">
    <source>
        <dbReference type="EMBL" id="SIO52191.1"/>
    </source>
</evidence>
<dbReference type="SUPFAM" id="SSF51735">
    <property type="entry name" value="NAD(P)-binding Rossmann-fold domains"/>
    <property type="match status" value="1"/>
</dbReference>
<dbReference type="GO" id="GO:0016491">
    <property type="term" value="F:oxidoreductase activity"/>
    <property type="evidence" value="ECO:0007669"/>
    <property type="project" value="UniProtKB-KW"/>
</dbReference>
<dbReference type="PANTHER" id="PTHR43580">
    <property type="entry name" value="OXIDOREDUCTASE GLYR1-RELATED"/>
    <property type="match status" value="1"/>
</dbReference>
<dbReference type="Gene3D" id="3.40.50.720">
    <property type="entry name" value="NAD(P)-binding Rossmann-like Domain"/>
    <property type="match status" value="1"/>
</dbReference>
<dbReference type="Proteomes" id="UP000184693">
    <property type="component" value="Unassembled WGS sequence"/>
</dbReference>
<evidence type="ECO:0000313" key="7">
    <source>
        <dbReference type="Proteomes" id="UP000184693"/>
    </source>
</evidence>
<evidence type="ECO:0000259" key="5">
    <source>
        <dbReference type="Pfam" id="PF14833"/>
    </source>
</evidence>
<sequence length="300" mass="30794">MKIGFIGLGSMGAAIAANLIESGHEVHVFNRTPARAERLREAGARVAASPAGAARSADVVFTMVADDAAHTAVTFGEAGIATTLKPGGVHISMSTISVATAQDHATKYREAGLGFVSAPVFGRPDAAAARKLFIMAAGADEHLKVAVPLLEGLGQSVGIVGSDPSQANLVKLIGNFMLSVIIETLGEACAVAGKAGLDPMHLVELLTSANFNAAPYKIYGPLIASQRFQPPGFALPLGQKDNRLMLAAAESLGVPLPLASLVHDRFLTLRSQGLGAESDWSAVALCALSDAGLNKQQPGA</sequence>
<evidence type="ECO:0000256" key="1">
    <source>
        <dbReference type="ARBA" id="ARBA00023002"/>
    </source>
</evidence>
<dbReference type="GO" id="GO:0050661">
    <property type="term" value="F:NADP binding"/>
    <property type="evidence" value="ECO:0007669"/>
    <property type="project" value="InterPro"/>
</dbReference>
<dbReference type="PIRSF" id="PIRSF000103">
    <property type="entry name" value="HIBADH"/>
    <property type="match status" value="1"/>
</dbReference>
<dbReference type="InterPro" id="IPR006115">
    <property type="entry name" value="6PGDH_NADP-bd"/>
</dbReference>
<dbReference type="InterPro" id="IPR051265">
    <property type="entry name" value="HIBADH-related_NP60_sf"/>
</dbReference>
<feature type="domain" description="3-hydroxyisobutyrate dehydrogenase-like NAD-binding" evidence="5">
    <location>
        <begin position="166"/>
        <end position="283"/>
    </location>
</feature>
<dbReference type="AlphaFoldDB" id="A0A1N6K6L4"/>
<dbReference type="SUPFAM" id="SSF48179">
    <property type="entry name" value="6-phosphogluconate dehydrogenase C-terminal domain-like"/>
    <property type="match status" value="1"/>
</dbReference>